<dbReference type="InterPro" id="IPR018253">
    <property type="entry name" value="DnaJ_domain_CS"/>
</dbReference>
<dbReference type="PATRIC" id="fig|45070.6.peg.2294"/>
<evidence type="ECO:0000256" key="1">
    <source>
        <dbReference type="ARBA" id="ARBA00022490"/>
    </source>
</evidence>
<dbReference type="PROSITE" id="PS50076">
    <property type="entry name" value="DNAJ_2"/>
    <property type="match status" value="1"/>
</dbReference>
<dbReference type="CDD" id="cd10747">
    <property type="entry name" value="DnaJ_C"/>
    <property type="match status" value="1"/>
</dbReference>
<comment type="caution">
    <text evidence="5">The sequence shown here is derived from an EMBL/GenBank/DDBJ whole genome shotgun (WGS) entry which is preliminary data.</text>
</comment>
<dbReference type="GO" id="GO:0005737">
    <property type="term" value="C:cytoplasm"/>
    <property type="evidence" value="ECO:0007669"/>
    <property type="project" value="TreeGrafter"/>
</dbReference>
<dbReference type="AlphaFoldDB" id="A0A0W0WMY1"/>
<keyword evidence="6" id="KW-1185">Reference proteome</keyword>
<proteinExistence type="predicted"/>
<dbReference type="GO" id="GO:0051082">
    <property type="term" value="F:unfolded protein binding"/>
    <property type="evidence" value="ECO:0007669"/>
    <property type="project" value="InterPro"/>
</dbReference>
<dbReference type="FunFam" id="2.60.260.20:FF:000008">
    <property type="entry name" value="Curved DNA-binding protein"/>
    <property type="match status" value="1"/>
</dbReference>
<dbReference type="InterPro" id="IPR002939">
    <property type="entry name" value="DnaJ_C"/>
</dbReference>
<keyword evidence="1" id="KW-0963">Cytoplasm</keyword>
<dbReference type="STRING" id="45070.Lnau_2171"/>
<dbReference type="FunFam" id="2.60.260.20:FF:000013">
    <property type="entry name" value="DnaJ subfamily B member 11"/>
    <property type="match status" value="1"/>
</dbReference>
<dbReference type="InterPro" id="IPR001623">
    <property type="entry name" value="DnaJ_domain"/>
</dbReference>
<dbReference type="Pfam" id="PF01556">
    <property type="entry name" value="DnaJ_C"/>
    <property type="match status" value="1"/>
</dbReference>
<evidence type="ECO:0000313" key="5">
    <source>
        <dbReference type="EMBL" id="KTD33694.1"/>
    </source>
</evidence>
<dbReference type="EMBL" id="LNYO01000022">
    <property type="protein sequence ID" value="KTD33694.1"/>
    <property type="molecule type" value="Genomic_DNA"/>
</dbReference>
<dbReference type="Gene3D" id="2.60.260.20">
    <property type="entry name" value="Urease metallochaperone UreE, N-terminal domain"/>
    <property type="match status" value="2"/>
</dbReference>
<organism evidence="5 6">
    <name type="scientific">Legionella nautarum</name>
    <dbReference type="NCBI Taxonomy" id="45070"/>
    <lineage>
        <taxon>Bacteria</taxon>
        <taxon>Pseudomonadati</taxon>
        <taxon>Pseudomonadota</taxon>
        <taxon>Gammaproteobacteria</taxon>
        <taxon>Legionellales</taxon>
        <taxon>Legionellaceae</taxon>
        <taxon>Legionella</taxon>
    </lineage>
</organism>
<gene>
    <name evidence="5" type="primary">cbpA</name>
    <name evidence="5" type="ORF">Lnau_2171</name>
</gene>
<dbReference type="InterPro" id="IPR008971">
    <property type="entry name" value="HSP40/DnaJ_pept-bd"/>
</dbReference>
<keyword evidence="3" id="KW-0143">Chaperone</keyword>
<sequence>MNQNNLKQLGTMEYKDYYKIMGLERGASQEEIKRAYRKLARKYHPDVSKEENAEAKFKELGEAYDVLRDPEKRSKYDRYGQYWKEQGQAGYNPQADQQSYQHYQHFNEDQAADFQDFLNSIFRERYGQQQSSSFYDQGRDIHAKLGISLEDSFFGAEKTLQLQTPVIDKLGHVQYHERSVKVKIPKGIGDKKQIRLKGQGGKGPHQHAGDLYIEININPHHLYSLQDRDIHLTLPIAPWEAALGATIQAPTLAGAVNLKIPKLSQTGKQMRLKGRGLPGNPAGDQYVTLEIVIPQVENTEASKLYEQLAKTIHFNPREKLGVSK</sequence>
<dbReference type="CDD" id="cd06257">
    <property type="entry name" value="DnaJ"/>
    <property type="match status" value="1"/>
</dbReference>
<evidence type="ECO:0000313" key="6">
    <source>
        <dbReference type="Proteomes" id="UP000054725"/>
    </source>
</evidence>
<dbReference type="Proteomes" id="UP000054725">
    <property type="component" value="Unassembled WGS sequence"/>
</dbReference>
<evidence type="ECO:0000256" key="2">
    <source>
        <dbReference type="ARBA" id="ARBA00023125"/>
    </source>
</evidence>
<evidence type="ECO:0000256" key="3">
    <source>
        <dbReference type="ARBA" id="ARBA00023186"/>
    </source>
</evidence>
<dbReference type="PANTHER" id="PTHR43096">
    <property type="entry name" value="DNAJ HOMOLOG 1, MITOCHONDRIAL-RELATED"/>
    <property type="match status" value="1"/>
</dbReference>
<feature type="domain" description="J" evidence="4">
    <location>
        <begin position="16"/>
        <end position="80"/>
    </location>
</feature>
<reference evidence="5 6" key="1">
    <citation type="submission" date="2015-11" db="EMBL/GenBank/DDBJ databases">
        <title>Genomic analysis of 38 Legionella species identifies large and diverse effector repertoires.</title>
        <authorList>
            <person name="Burstein D."/>
            <person name="Amaro F."/>
            <person name="Zusman T."/>
            <person name="Lifshitz Z."/>
            <person name="Cohen O."/>
            <person name="Gilbert J.A."/>
            <person name="Pupko T."/>
            <person name="Shuman H.A."/>
            <person name="Segal G."/>
        </authorList>
    </citation>
    <scope>NUCLEOTIDE SEQUENCE [LARGE SCALE GENOMIC DNA]</scope>
    <source>
        <strain evidence="5 6">ATCC 49506</strain>
    </source>
</reference>
<dbReference type="SUPFAM" id="SSF49493">
    <property type="entry name" value="HSP40/DnaJ peptide-binding domain"/>
    <property type="match status" value="2"/>
</dbReference>
<name>A0A0W0WMY1_9GAMM</name>
<evidence type="ECO:0000259" key="4">
    <source>
        <dbReference type="PROSITE" id="PS50076"/>
    </source>
</evidence>
<dbReference type="PROSITE" id="PS00636">
    <property type="entry name" value="DNAJ_1"/>
    <property type="match status" value="1"/>
</dbReference>
<accession>A0A0W0WMY1</accession>
<dbReference type="GO" id="GO:0003677">
    <property type="term" value="F:DNA binding"/>
    <property type="evidence" value="ECO:0007669"/>
    <property type="project" value="UniProtKB-KW"/>
</dbReference>
<dbReference type="SMART" id="SM00271">
    <property type="entry name" value="DnaJ"/>
    <property type="match status" value="1"/>
</dbReference>
<protein>
    <submittedName>
        <fullName evidence="5">DNA-binding protein DnaJ</fullName>
    </submittedName>
</protein>
<dbReference type="PANTHER" id="PTHR43096:SF52">
    <property type="entry name" value="DNAJ HOMOLOG 1, MITOCHONDRIAL-RELATED"/>
    <property type="match status" value="1"/>
</dbReference>
<dbReference type="GO" id="GO:0042026">
    <property type="term" value="P:protein refolding"/>
    <property type="evidence" value="ECO:0007669"/>
    <property type="project" value="TreeGrafter"/>
</dbReference>
<dbReference type="Pfam" id="PF00226">
    <property type="entry name" value="DnaJ"/>
    <property type="match status" value="1"/>
</dbReference>
<keyword evidence="2 5" id="KW-0238">DNA-binding</keyword>
<dbReference type="Gene3D" id="1.10.287.110">
    <property type="entry name" value="DnaJ domain"/>
    <property type="match status" value="1"/>
</dbReference>
<dbReference type="PRINTS" id="PR00625">
    <property type="entry name" value="JDOMAIN"/>
</dbReference>
<dbReference type="SUPFAM" id="SSF46565">
    <property type="entry name" value="Chaperone J-domain"/>
    <property type="match status" value="1"/>
</dbReference>
<dbReference type="InterPro" id="IPR036869">
    <property type="entry name" value="J_dom_sf"/>
</dbReference>